<dbReference type="SUPFAM" id="SSF56112">
    <property type="entry name" value="Protein kinase-like (PK-like)"/>
    <property type="match status" value="1"/>
</dbReference>
<evidence type="ECO:0000256" key="7">
    <source>
        <dbReference type="PROSITE-ProRule" id="PRU10141"/>
    </source>
</evidence>
<reference evidence="10 11" key="1">
    <citation type="submission" date="2020-02" db="EMBL/GenBank/DDBJ databases">
        <authorList>
            <person name="Ma Q."/>
            <person name="Huang Y."/>
            <person name="Song X."/>
            <person name="Pei D."/>
        </authorList>
    </citation>
    <scope>NUCLEOTIDE SEQUENCE [LARGE SCALE GENOMIC DNA]</scope>
    <source>
        <strain evidence="10">Sxm20200214</strain>
        <tissue evidence="10">Leaf</tissue>
    </source>
</reference>
<evidence type="ECO:0000256" key="1">
    <source>
        <dbReference type="ARBA" id="ARBA00005354"/>
    </source>
</evidence>
<dbReference type="AlphaFoldDB" id="A0A8X7V4C5"/>
<keyword evidence="6 7" id="KW-0067">ATP-binding</keyword>
<dbReference type="Proteomes" id="UP000886595">
    <property type="component" value="Unassembled WGS sequence"/>
</dbReference>
<keyword evidence="5" id="KW-0418">Kinase</keyword>
<dbReference type="FunFam" id="3.30.200.20:FF:000042">
    <property type="entry name" value="Aurora kinase A"/>
    <property type="match status" value="1"/>
</dbReference>
<dbReference type="OrthoDB" id="911317at2759"/>
<dbReference type="InterPro" id="IPR000719">
    <property type="entry name" value="Prot_kinase_dom"/>
</dbReference>
<dbReference type="PANTHER" id="PTHR24349">
    <property type="entry name" value="SERINE/THREONINE-PROTEIN KINASE"/>
    <property type="match status" value="1"/>
</dbReference>
<dbReference type="InterPro" id="IPR017441">
    <property type="entry name" value="Protein_kinase_ATP_BS"/>
</dbReference>
<feature type="binding site" evidence="7">
    <location>
        <position position="40"/>
    </location>
    <ligand>
        <name>ATP</name>
        <dbReference type="ChEBI" id="CHEBI:30616"/>
    </ligand>
</feature>
<sequence>MLLTKNLKDDYSLGRVLGQGQYGTTFLYTHNETGQKLACKSIPKRKLLRQEHFDRVLREIQIMHHLSEYANVVRIHSTYEDATSVHFVMELGIIVKKGHHSEREVAKLIKTIVSVVEAFHSLGVMHRDLKSTDFGLSVFCKPGLVQRTQHGILRATLLGSLSIRINRLIQTPKHSPQTISQNPSRSNPSGGLSKETNNAEILHQAAFHSPPPNRNPSFTSVPHRLIHHSPCPPQSTLGFATTRKWSFVSSPPLGILLLSKKSKRRLRQPGLVPPAYAKF</sequence>
<protein>
    <recommendedName>
        <fullName evidence="9">Protein kinase domain-containing protein</fullName>
    </recommendedName>
</protein>
<evidence type="ECO:0000256" key="8">
    <source>
        <dbReference type="SAM" id="MobiDB-lite"/>
    </source>
</evidence>
<keyword evidence="4 7" id="KW-0547">Nucleotide-binding</keyword>
<dbReference type="Gene3D" id="1.10.510.10">
    <property type="entry name" value="Transferase(Phosphotransferase) domain 1"/>
    <property type="match status" value="1"/>
</dbReference>
<keyword evidence="2" id="KW-0723">Serine/threonine-protein kinase</keyword>
<dbReference type="Pfam" id="PF00069">
    <property type="entry name" value="Pkinase"/>
    <property type="match status" value="1"/>
</dbReference>
<evidence type="ECO:0000256" key="2">
    <source>
        <dbReference type="ARBA" id="ARBA00022527"/>
    </source>
</evidence>
<comment type="caution">
    <text evidence="10">The sequence shown here is derived from an EMBL/GenBank/DDBJ whole genome shotgun (WGS) entry which is preliminary data.</text>
</comment>
<evidence type="ECO:0000313" key="10">
    <source>
        <dbReference type="EMBL" id="KAG2301784.1"/>
    </source>
</evidence>
<evidence type="ECO:0000256" key="4">
    <source>
        <dbReference type="ARBA" id="ARBA00022741"/>
    </source>
</evidence>
<organism evidence="10 11">
    <name type="scientific">Brassica carinata</name>
    <name type="common">Ethiopian mustard</name>
    <name type="synonym">Abyssinian cabbage</name>
    <dbReference type="NCBI Taxonomy" id="52824"/>
    <lineage>
        <taxon>Eukaryota</taxon>
        <taxon>Viridiplantae</taxon>
        <taxon>Streptophyta</taxon>
        <taxon>Embryophyta</taxon>
        <taxon>Tracheophyta</taxon>
        <taxon>Spermatophyta</taxon>
        <taxon>Magnoliopsida</taxon>
        <taxon>eudicotyledons</taxon>
        <taxon>Gunneridae</taxon>
        <taxon>Pentapetalae</taxon>
        <taxon>rosids</taxon>
        <taxon>malvids</taxon>
        <taxon>Brassicales</taxon>
        <taxon>Brassicaceae</taxon>
        <taxon>Brassiceae</taxon>
        <taxon>Brassica</taxon>
    </lineage>
</organism>
<dbReference type="SMART" id="SM00220">
    <property type="entry name" value="S_TKc"/>
    <property type="match status" value="1"/>
</dbReference>
<dbReference type="EMBL" id="JAAMPC010000007">
    <property type="protein sequence ID" value="KAG2301784.1"/>
    <property type="molecule type" value="Genomic_DNA"/>
</dbReference>
<dbReference type="PROSITE" id="PS00107">
    <property type="entry name" value="PROTEIN_KINASE_ATP"/>
    <property type="match status" value="1"/>
</dbReference>
<dbReference type="Gene3D" id="3.30.200.20">
    <property type="entry name" value="Phosphorylase Kinase, domain 1"/>
    <property type="match status" value="1"/>
</dbReference>
<feature type="region of interest" description="Disordered" evidence="8">
    <location>
        <begin position="172"/>
        <end position="195"/>
    </location>
</feature>
<evidence type="ECO:0000256" key="3">
    <source>
        <dbReference type="ARBA" id="ARBA00022679"/>
    </source>
</evidence>
<accession>A0A8X7V4C5</accession>
<dbReference type="PROSITE" id="PS50011">
    <property type="entry name" value="PROTEIN_KINASE_DOM"/>
    <property type="match status" value="1"/>
</dbReference>
<comment type="similarity">
    <text evidence="1">Belongs to the protein kinase superfamily. CAMK Ser/Thr protein kinase family. CaMK subfamily.</text>
</comment>
<feature type="domain" description="Protein kinase" evidence="9">
    <location>
        <begin position="11"/>
        <end position="279"/>
    </location>
</feature>
<evidence type="ECO:0000259" key="9">
    <source>
        <dbReference type="PROSITE" id="PS50011"/>
    </source>
</evidence>
<evidence type="ECO:0000313" key="11">
    <source>
        <dbReference type="Proteomes" id="UP000886595"/>
    </source>
</evidence>
<dbReference type="GO" id="GO:0005524">
    <property type="term" value="F:ATP binding"/>
    <property type="evidence" value="ECO:0007669"/>
    <property type="project" value="UniProtKB-UniRule"/>
</dbReference>
<gene>
    <name evidence="10" type="ORF">Bca52824_030435</name>
</gene>
<evidence type="ECO:0000256" key="5">
    <source>
        <dbReference type="ARBA" id="ARBA00022777"/>
    </source>
</evidence>
<keyword evidence="3" id="KW-0808">Transferase</keyword>
<dbReference type="GO" id="GO:0004674">
    <property type="term" value="F:protein serine/threonine kinase activity"/>
    <property type="evidence" value="ECO:0007669"/>
    <property type="project" value="UniProtKB-KW"/>
</dbReference>
<name>A0A8X7V4C5_BRACI</name>
<proteinExistence type="inferred from homology"/>
<dbReference type="InterPro" id="IPR050205">
    <property type="entry name" value="CDPK_Ser/Thr_kinases"/>
</dbReference>
<dbReference type="InterPro" id="IPR011009">
    <property type="entry name" value="Kinase-like_dom_sf"/>
</dbReference>
<keyword evidence="11" id="KW-1185">Reference proteome</keyword>
<evidence type="ECO:0000256" key="6">
    <source>
        <dbReference type="ARBA" id="ARBA00022840"/>
    </source>
</evidence>